<evidence type="ECO:0000256" key="1">
    <source>
        <dbReference type="SAM" id="Phobius"/>
    </source>
</evidence>
<dbReference type="EMBL" id="JAJNOC010000006">
    <property type="protein sequence ID" value="MCD2518310.1"/>
    <property type="molecule type" value="Genomic_DNA"/>
</dbReference>
<accession>A0ABS8Q978</accession>
<feature type="transmembrane region" description="Helical" evidence="1">
    <location>
        <begin position="24"/>
        <end position="56"/>
    </location>
</feature>
<organism evidence="2 3">
    <name type="scientific">Massilia phyllostachyos</name>
    <dbReference type="NCBI Taxonomy" id="2898585"/>
    <lineage>
        <taxon>Bacteria</taxon>
        <taxon>Pseudomonadati</taxon>
        <taxon>Pseudomonadota</taxon>
        <taxon>Betaproteobacteria</taxon>
        <taxon>Burkholderiales</taxon>
        <taxon>Oxalobacteraceae</taxon>
        <taxon>Telluria group</taxon>
        <taxon>Massilia</taxon>
    </lineage>
</organism>
<name>A0ABS8Q978_9BURK</name>
<evidence type="ECO:0000313" key="3">
    <source>
        <dbReference type="Proteomes" id="UP001179361"/>
    </source>
</evidence>
<sequence length="118" mass="12778">MQGSPIDFNTNPGYGWSVVRAQKALLIAVMLQIAGIVPDIGWFFYLAGVGLSYWAVYNLGDALQTHKDGFATGGGGKWLVLLWIPYVGLVALLILNGKATRFLKDAGYTVGLFGARRK</sequence>
<evidence type="ECO:0000313" key="2">
    <source>
        <dbReference type="EMBL" id="MCD2518310.1"/>
    </source>
</evidence>
<feature type="transmembrane region" description="Helical" evidence="1">
    <location>
        <begin position="76"/>
        <end position="95"/>
    </location>
</feature>
<dbReference type="Proteomes" id="UP001179361">
    <property type="component" value="Unassembled WGS sequence"/>
</dbReference>
<reference evidence="2" key="1">
    <citation type="submission" date="2021-11" db="EMBL/GenBank/DDBJ databases">
        <title>The complete genome of Massilia sp sp. G4R7.</title>
        <authorList>
            <person name="Liu L."/>
            <person name="Yue J."/>
            <person name="Yuan J."/>
            <person name="Yang F."/>
            <person name="Li L."/>
        </authorList>
    </citation>
    <scope>NUCLEOTIDE SEQUENCE</scope>
    <source>
        <strain evidence="2">G4R7</strain>
    </source>
</reference>
<protein>
    <submittedName>
        <fullName evidence="2">Uncharacterized protein</fullName>
    </submittedName>
</protein>
<proteinExistence type="predicted"/>
<keyword evidence="1" id="KW-0472">Membrane</keyword>
<gene>
    <name evidence="2" type="ORF">LQ564_18535</name>
</gene>
<keyword evidence="3" id="KW-1185">Reference proteome</keyword>
<dbReference type="RefSeq" id="WP_231059593.1">
    <property type="nucleotide sequence ID" value="NZ_JAJNOC010000006.1"/>
</dbReference>
<comment type="caution">
    <text evidence="2">The sequence shown here is derived from an EMBL/GenBank/DDBJ whole genome shotgun (WGS) entry which is preliminary data.</text>
</comment>
<keyword evidence="1" id="KW-0812">Transmembrane</keyword>
<keyword evidence="1" id="KW-1133">Transmembrane helix</keyword>